<dbReference type="InParanoid" id="K2RGD7"/>
<dbReference type="OrthoDB" id="10546033at2759"/>
<dbReference type="VEuPathDB" id="FungiDB:MPH_13843"/>
<name>K2RGD7_MACPH</name>
<protein>
    <submittedName>
        <fullName evidence="1">Uncharacterized protein</fullName>
    </submittedName>
</protein>
<dbReference type="Proteomes" id="UP000007129">
    <property type="component" value="Unassembled WGS sequence"/>
</dbReference>
<organism evidence="1 2">
    <name type="scientific">Macrophomina phaseolina (strain MS6)</name>
    <name type="common">Charcoal rot fungus</name>
    <dbReference type="NCBI Taxonomy" id="1126212"/>
    <lineage>
        <taxon>Eukaryota</taxon>
        <taxon>Fungi</taxon>
        <taxon>Dikarya</taxon>
        <taxon>Ascomycota</taxon>
        <taxon>Pezizomycotina</taxon>
        <taxon>Dothideomycetes</taxon>
        <taxon>Dothideomycetes incertae sedis</taxon>
        <taxon>Botryosphaeriales</taxon>
        <taxon>Botryosphaeriaceae</taxon>
        <taxon>Macrophomina</taxon>
    </lineage>
</organism>
<comment type="caution">
    <text evidence="1">The sequence shown here is derived from an EMBL/GenBank/DDBJ whole genome shotgun (WGS) entry which is preliminary data.</text>
</comment>
<proteinExistence type="predicted"/>
<evidence type="ECO:0000313" key="2">
    <source>
        <dbReference type="Proteomes" id="UP000007129"/>
    </source>
</evidence>
<dbReference type="AlphaFoldDB" id="K2RGD7"/>
<dbReference type="EMBL" id="AHHD01000762">
    <property type="protein sequence ID" value="EKG09159.1"/>
    <property type="molecule type" value="Genomic_DNA"/>
</dbReference>
<accession>K2RGD7</accession>
<sequence length="179" mass="19278">MDLTCSWPGISAPGHGPLGVLRVLVPRSRTTLARSSSAEHKAASWNRHSCCTIAEISFEPPVTWFLPMAFLKTSMRRVASPTPSDRYTVLGPSSPLVAPDSTTSAVGSVSPDMAAHCLASRFMSSAERRSSWMLSTRNDILRGRACFCLSQMALISPDVSDKNDSHGTKIARCCTAALH</sequence>
<gene>
    <name evidence="1" type="ORF">MPH_13843</name>
</gene>
<dbReference type="HOGENOM" id="CLU_1503714_0_0_1"/>
<reference evidence="1 2" key="1">
    <citation type="journal article" date="2012" name="BMC Genomics">
        <title>Tools to kill: Genome of one of the most destructive plant pathogenic fungi Macrophomina phaseolina.</title>
        <authorList>
            <person name="Islam M.S."/>
            <person name="Haque M.S."/>
            <person name="Islam M.M."/>
            <person name="Emdad E.M."/>
            <person name="Halim A."/>
            <person name="Hossen Q.M.M."/>
            <person name="Hossain M.Z."/>
            <person name="Ahmed B."/>
            <person name="Rahim S."/>
            <person name="Rahman M.S."/>
            <person name="Alam M.M."/>
            <person name="Hou S."/>
            <person name="Wan X."/>
            <person name="Saito J.A."/>
            <person name="Alam M."/>
        </authorList>
    </citation>
    <scope>NUCLEOTIDE SEQUENCE [LARGE SCALE GENOMIC DNA]</scope>
    <source>
        <strain evidence="1 2">MS6</strain>
    </source>
</reference>
<evidence type="ECO:0000313" key="1">
    <source>
        <dbReference type="EMBL" id="EKG09159.1"/>
    </source>
</evidence>